<dbReference type="PROSITE" id="PS00107">
    <property type="entry name" value="PROTEIN_KINASE_ATP"/>
    <property type="match status" value="1"/>
</dbReference>
<organism evidence="6 7">
    <name type="scientific">Novymonas esmeraldas</name>
    <dbReference type="NCBI Taxonomy" id="1808958"/>
    <lineage>
        <taxon>Eukaryota</taxon>
        <taxon>Discoba</taxon>
        <taxon>Euglenozoa</taxon>
        <taxon>Kinetoplastea</taxon>
        <taxon>Metakinetoplastina</taxon>
        <taxon>Trypanosomatida</taxon>
        <taxon>Trypanosomatidae</taxon>
        <taxon>Novymonas</taxon>
    </lineage>
</organism>
<evidence type="ECO:0000259" key="5">
    <source>
        <dbReference type="PROSITE" id="PS50011"/>
    </source>
</evidence>
<dbReference type="InterPro" id="IPR017441">
    <property type="entry name" value="Protein_kinase_ATP_BS"/>
</dbReference>
<dbReference type="GO" id="GO:0005524">
    <property type="term" value="F:ATP binding"/>
    <property type="evidence" value="ECO:0007669"/>
    <property type="project" value="UniProtKB-UniRule"/>
</dbReference>
<dbReference type="PANTHER" id="PTHR47096">
    <property type="entry name" value="MISSHAPEN LIKE KINASE 1"/>
    <property type="match status" value="1"/>
</dbReference>
<evidence type="ECO:0000256" key="3">
    <source>
        <dbReference type="PROSITE-ProRule" id="PRU10141"/>
    </source>
</evidence>
<feature type="region of interest" description="Disordered" evidence="4">
    <location>
        <begin position="660"/>
        <end position="704"/>
    </location>
</feature>
<feature type="region of interest" description="Disordered" evidence="4">
    <location>
        <begin position="620"/>
        <end position="647"/>
    </location>
</feature>
<evidence type="ECO:0000313" key="7">
    <source>
        <dbReference type="Proteomes" id="UP001430356"/>
    </source>
</evidence>
<dbReference type="InterPro" id="IPR000719">
    <property type="entry name" value="Prot_kinase_dom"/>
</dbReference>
<name>A0AAW0EZA6_9TRYP</name>
<dbReference type="SMART" id="SM00220">
    <property type="entry name" value="S_TKc"/>
    <property type="match status" value="1"/>
</dbReference>
<dbReference type="AlphaFoldDB" id="A0AAW0EZA6"/>
<feature type="binding site" evidence="3">
    <location>
        <position position="891"/>
    </location>
    <ligand>
        <name>ATP</name>
        <dbReference type="ChEBI" id="CHEBI:30616"/>
    </ligand>
</feature>
<dbReference type="InterPro" id="IPR011009">
    <property type="entry name" value="Kinase-like_dom_sf"/>
</dbReference>
<evidence type="ECO:0000313" key="6">
    <source>
        <dbReference type="EMBL" id="KAK7199682.1"/>
    </source>
</evidence>
<dbReference type="PROSITE" id="PS50011">
    <property type="entry name" value="PROTEIN_KINASE_DOM"/>
    <property type="match status" value="1"/>
</dbReference>
<dbReference type="Gene3D" id="1.10.510.10">
    <property type="entry name" value="Transferase(Phosphotransferase) domain 1"/>
    <property type="match status" value="1"/>
</dbReference>
<feature type="region of interest" description="Disordered" evidence="4">
    <location>
        <begin position="94"/>
        <end position="114"/>
    </location>
</feature>
<dbReference type="GO" id="GO:0004672">
    <property type="term" value="F:protein kinase activity"/>
    <property type="evidence" value="ECO:0007669"/>
    <property type="project" value="InterPro"/>
</dbReference>
<keyword evidence="6" id="KW-0418">Kinase</keyword>
<reference evidence="6 7" key="1">
    <citation type="journal article" date="2021" name="MBio">
        <title>A New Model Trypanosomatid, Novymonas esmeraldas: Genomic Perception of Its 'Candidatus Pandoraea novymonadis' Endosymbiont.</title>
        <authorList>
            <person name="Zakharova A."/>
            <person name="Saura A."/>
            <person name="Butenko A."/>
            <person name="Podesvova L."/>
            <person name="Warmusova S."/>
            <person name="Kostygov A.Y."/>
            <person name="Nenarokova A."/>
            <person name="Lukes J."/>
            <person name="Opperdoes F.R."/>
            <person name="Yurchenko V."/>
        </authorList>
    </citation>
    <scope>NUCLEOTIDE SEQUENCE [LARGE SCALE GENOMIC DNA]</scope>
    <source>
        <strain evidence="6 7">E262AT.01</strain>
    </source>
</reference>
<feature type="domain" description="Protein kinase" evidence="5">
    <location>
        <begin position="862"/>
        <end position="1144"/>
    </location>
</feature>
<feature type="compositionally biased region" description="Polar residues" evidence="4">
    <location>
        <begin position="631"/>
        <end position="640"/>
    </location>
</feature>
<dbReference type="PANTHER" id="PTHR47096:SF1">
    <property type="entry name" value="MISSHAPEN LIKE KINASE 1"/>
    <property type="match status" value="1"/>
</dbReference>
<keyword evidence="6" id="KW-0808">Transferase</keyword>
<dbReference type="GO" id="GO:0005829">
    <property type="term" value="C:cytosol"/>
    <property type="evidence" value="ECO:0007669"/>
    <property type="project" value="TreeGrafter"/>
</dbReference>
<evidence type="ECO:0000256" key="2">
    <source>
        <dbReference type="ARBA" id="ARBA00022840"/>
    </source>
</evidence>
<dbReference type="Pfam" id="PF00069">
    <property type="entry name" value="Pkinase"/>
    <property type="match status" value="1"/>
</dbReference>
<dbReference type="InterPro" id="IPR051700">
    <property type="entry name" value="STE20_Ser-Thr_kinase"/>
</dbReference>
<evidence type="ECO:0000256" key="4">
    <source>
        <dbReference type="SAM" id="MobiDB-lite"/>
    </source>
</evidence>
<feature type="region of interest" description="Disordered" evidence="4">
    <location>
        <begin position="135"/>
        <end position="179"/>
    </location>
</feature>
<evidence type="ECO:0000256" key="1">
    <source>
        <dbReference type="ARBA" id="ARBA00022741"/>
    </source>
</evidence>
<feature type="compositionally biased region" description="Polar residues" evidence="4">
    <location>
        <begin position="670"/>
        <end position="704"/>
    </location>
</feature>
<dbReference type="PROSITE" id="PS00108">
    <property type="entry name" value="PROTEIN_KINASE_ST"/>
    <property type="match status" value="1"/>
</dbReference>
<dbReference type="SUPFAM" id="SSF56112">
    <property type="entry name" value="Protein kinase-like (PK-like)"/>
    <property type="match status" value="1"/>
</dbReference>
<comment type="caution">
    <text evidence="6">The sequence shown here is derived from an EMBL/GenBank/DDBJ whole genome shotgun (WGS) entry which is preliminary data.</text>
</comment>
<keyword evidence="7" id="KW-1185">Reference proteome</keyword>
<feature type="region of interest" description="Disordered" evidence="4">
    <location>
        <begin position="541"/>
        <end position="604"/>
    </location>
</feature>
<gene>
    <name evidence="6" type="ORF">NESM_000013700</name>
</gene>
<accession>A0AAW0EZA6</accession>
<keyword evidence="1 3" id="KW-0547">Nucleotide-binding</keyword>
<dbReference type="InterPro" id="IPR008271">
    <property type="entry name" value="Ser/Thr_kinase_AS"/>
</dbReference>
<proteinExistence type="predicted"/>
<sequence length="1144" mass="124934">MDGALAKLPATRWDRLLAVLEENEPERAIDAPHILERAKKLGLSDLELFYLLLMRYQDKQPEILIDVVSLYAMMSTWVEWLVQVQHCLDARKGKMDPGGSLRPTATLTPPSHGSCELADSANALRSRSCSNYVSSPLSSNPSDGPCAMVNGDASRPDSATRGTRNRVSSAARGFRSKAGRGSHLPSHHWCFDLGPEWQWDGSLDFLRNGRVLSCLVEEALDHSGNFEVLQDDHRAHPEALKPGTYEILYPSLADIDRVGKAAPAGDGAAGGANGVFDPVNYLSTFDASRLSRSRRGKVQPSKALKMIEQQGKNLAAAEQWVRKLNGMCEHFLGWKKSAHKGRDFFDLCNPDNLVRPLNSDDARLLYRMHWLAVALYRVVKDPSIVPAPPRMSFIVCQDSLAGLLDTSDEDNQIGLLVATKCSCLPLKTRLSVTMKNFNMMQLIHPDMKQGPSALPCTVVKDEVFAYFEEYHAFLPVWSVFQYYIKHFDGLTWCFEMNRQEREQESQVLGCNSAALRAGQGSSDDFGHGSGSGATFDLTMQSSTVRHNRQHRTSTAPGHKVPRSGNGSRAAAAAAASGSPLANTTPAALLPPRSPQPLAAQSSAGVTAGLGHTTVRHNRVAAAASSPRLDTATASHTSSPCATPRDGGAAVTAAFSKGVDTAAPSAHGGTAPTSGNSADSFSTRSDVVSNSIKSPNSELSQSMPVTRQETQVAVANVGPSSAMHVAPQPALRPAADRTRRQVGSAEAEGEALLLHGAVVRMAAKEQEVFERDHAVGAPATDPALMTPSCTISCSPSSQMMVTRESHFRSGVGLEVLDEEEEMVSDATTTRMCSESHKIIRNFTASVVLESQQSGIAILSHHFRVSSGPIGKGAFGAVYRALNLDTGRIVAVKQSRYSYDDKTTDLNWREFQMWSMLPPHANVIIFYGASKEVDTHQLLLVLEYASGGSIVQLYRHFRPIPEPLFYDHAFGMARGLKHLHDHNVIHGDVKPENVLTRSDGSVAISDFGCSRFSLVSGDSSSCRSARRESGSWQLFGTAAYMAPEVILNEPHLKSDVWAYACTLLQLWLGQSPWSGGERRFSAQDSIPLMFYIANEEVVPFTAEQLERTPRWLQRIARRAFERDVERRCTMAEVLSILTEYSRAYYP</sequence>
<keyword evidence="2 3" id="KW-0067">ATP-binding</keyword>
<protein>
    <submittedName>
        <fullName evidence="6">Protein kinase</fullName>
    </submittedName>
</protein>
<dbReference type="Proteomes" id="UP001430356">
    <property type="component" value="Unassembled WGS sequence"/>
</dbReference>
<dbReference type="EMBL" id="JAECZO010000001">
    <property type="protein sequence ID" value="KAK7199682.1"/>
    <property type="molecule type" value="Genomic_DNA"/>
</dbReference>